<keyword evidence="1" id="KW-0732">Signal</keyword>
<protein>
    <submittedName>
        <fullName evidence="2">Uncharacterized protein</fullName>
    </submittedName>
</protein>
<proteinExistence type="predicted"/>
<feature type="chain" id="PRO_5040404828" evidence="1">
    <location>
        <begin position="21"/>
        <end position="66"/>
    </location>
</feature>
<evidence type="ECO:0000313" key="3">
    <source>
        <dbReference type="Proteomes" id="UP001153620"/>
    </source>
</evidence>
<dbReference type="Proteomes" id="UP001153620">
    <property type="component" value="Chromosome 2"/>
</dbReference>
<evidence type="ECO:0000256" key="1">
    <source>
        <dbReference type="SAM" id="SignalP"/>
    </source>
</evidence>
<dbReference type="AlphaFoldDB" id="A0A9N9WR07"/>
<feature type="signal peptide" evidence="1">
    <location>
        <begin position="1"/>
        <end position="20"/>
    </location>
</feature>
<reference evidence="2" key="1">
    <citation type="submission" date="2022-01" db="EMBL/GenBank/DDBJ databases">
        <authorList>
            <person name="King R."/>
        </authorList>
    </citation>
    <scope>NUCLEOTIDE SEQUENCE</scope>
</reference>
<name>A0A9N9WR07_9DIPT</name>
<gene>
    <name evidence="2" type="ORF">CHIRRI_LOCUS5365</name>
</gene>
<sequence>MKFMAIFVLLFTIFFTFSSGEISKELIEDRDTCKEYLGECMTWCNEKIRMPAKDCPKGSYCCVLLT</sequence>
<dbReference type="EMBL" id="OU895878">
    <property type="protein sequence ID" value="CAG9802456.1"/>
    <property type="molecule type" value="Genomic_DNA"/>
</dbReference>
<accession>A0A9N9WR07</accession>
<organism evidence="2 3">
    <name type="scientific">Chironomus riparius</name>
    <dbReference type="NCBI Taxonomy" id="315576"/>
    <lineage>
        <taxon>Eukaryota</taxon>
        <taxon>Metazoa</taxon>
        <taxon>Ecdysozoa</taxon>
        <taxon>Arthropoda</taxon>
        <taxon>Hexapoda</taxon>
        <taxon>Insecta</taxon>
        <taxon>Pterygota</taxon>
        <taxon>Neoptera</taxon>
        <taxon>Endopterygota</taxon>
        <taxon>Diptera</taxon>
        <taxon>Nematocera</taxon>
        <taxon>Chironomoidea</taxon>
        <taxon>Chironomidae</taxon>
        <taxon>Chironominae</taxon>
        <taxon>Chironomus</taxon>
    </lineage>
</organism>
<reference evidence="2" key="2">
    <citation type="submission" date="2022-10" db="EMBL/GenBank/DDBJ databases">
        <authorList>
            <consortium name="ENA_rothamsted_submissions"/>
            <consortium name="culmorum"/>
            <person name="King R."/>
        </authorList>
    </citation>
    <scope>NUCLEOTIDE SEQUENCE</scope>
</reference>
<evidence type="ECO:0000313" key="2">
    <source>
        <dbReference type="EMBL" id="CAG9802456.1"/>
    </source>
</evidence>
<keyword evidence="3" id="KW-1185">Reference proteome</keyword>